<dbReference type="RefSeq" id="WP_255910144.1">
    <property type="nucleotide sequence ID" value="NZ_JANFQO010000001.1"/>
</dbReference>
<protein>
    <submittedName>
        <fullName evidence="1">Uncharacterized protein</fullName>
    </submittedName>
</protein>
<comment type="caution">
    <text evidence="1">The sequence shown here is derived from an EMBL/GenBank/DDBJ whole genome shotgun (WGS) entry which is preliminary data.</text>
</comment>
<dbReference type="Proteomes" id="UP001165498">
    <property type="component" value="Unassembled WGS sequence"/>
</dbReference>
<gene>
    <name evidence="1" type="ORF">NM961_00260</name>
</gene>
<keyword evidence="2" id="KW-1185">Reference proteome</keyword>
<proteinExistence type="predicted"/>
<accession>A0ABT1QNR0</accession>
<reference evidence="1" key="1">
    <citation type="submission" date="2022-07" db="EMBL/GenBank/DDBJ databases">
        <title>Tahibacter sp., a new gammaproteobacterium isolated from the silt sample collected at pig farm.</title>
        <authorList>
            <person name="Chen H."/>
        </authorList>
    </citation>
    <scope>NUCLEOTIDE SEQUENCE</scope>
    <source>
        <strain evidence="1">P2K</strain>
    </source>
</reference>
<dbReference type="EMBL" id="JANFQO010000001">
    <property type="protein sequence ID" value="MCQ4163142.1"/>
    <property type="molecule type" value="Genomic_DNA"/>
</dbReference>
<name>A0ABT1QNR0_9GAMM</name>
<organism evidence="1 2">
    <name type="scientific">Tahibacter harae</name>
    <dbReference type="NCBI Taxonomy" id="2963937"/>
    <lineage>
        <taxon>Bacteria</taxon>
        <taxon>Pseudomonadati</taxon>
        <taxon>Pseudomonadota</taxon>
        <taxon>Gammaproteobacteria</taxon>
        <taxon>Lysobacterales</taxon>
        <taxon>Rhodanobacteraceae</taxon>
        <taxon>Tahibacter</taxon>
    </lineage>
</organism>
<evidence type="ECO:0000313" key="2">
    <source>
        <dbReference type="Proteomes" id="UP001165498"/>
    </source>
</evidence>
<evidence type="ECO:0000313" key="1">
    <source>
        <dbReference type="EMBL" id="MCQ4163142.1"/>
    </source>
</evidence>
<sequence length="103" mass="11104">MPADKTWLKRSRSDFPLGENRGTIHAGPGTLFIDVRAGESGRGALLERIDLRGSTAFAVTEHARIAIRQSSGKSRWPEVLPDMRAFLDAAGDQGIEASHGYAG</sequence>